<keyword evidence="2" id="KW-1133">Transmembrane helix</keyword>
<dbReference type="RefSeq" id="WP_161691248.1">
    <property type="nucleotide sequence ID" value="NZ_JAAAMQ010000017.1"/>
</dbReference>
<feature type="transmembrane region" description="Helical" evidence="2">
    <location>
        <begin position="276"/>
        <end position="295"/>
    </location>
</feature>
<keyword evidence="2" id="KW-0812">Transmembrane</keyword>
<organism evidence="4 5">
    <name type="scientific">Weissella confusa</name>
    <name type="common">Lactobacillus confusus</name>
    <dbReference type="NCBI Taxonomy" id="1583"/>
    <lineage>
        <taxon>Bacteria</taxon>
        <taxon>Bacillati</taxon>
        <taxon>Bacillota</taxon>
        <taxon>Bacilli</taxon>
        <taxon>Lactobacillales</taxon>
        <taxon>Lactobacillaceae</taxon>
        <taxon>Weissella</taxon>
    </lineage>
</organism>
<evidence type="ECO:0000313" key="4">
    <source>
        <dbReference type="EMBL" id="NBA12081.1"/>
    </source>
</evidence>
<feature type="region of interest" description="Disordered" evidence="1">
    <location>
        <begin position="218"/>
        <end position="242"/>
    </location>
</feature>
<feature type="region of interest" description="Disordered" evidence="1">
    <location>
        <begin position="122"/>
        <end position="141"/>
    </location>
</feature>
<feature type="region of interest" description="Disordered" evidence="1">
    <location>
        <begin position="41"/>
        <end position="112"/>
    </location>
</feature>
<dbReference type="AlphaFoldDB" id="A0AAJ2Z021"/>
<accession>A0AAJ2Z021</accession>
<name>A0AAJ2Z021_WEICO</name>
<protein>
    <submittedName>
        <fullName evidence="4">Uncharacterized protein</fullName>
    </submittedName>
</protein>
<evidence type="ECO:0000256" key="3">
    <source>
        <dbReference type="SAM" id="SignalP"/>
    </source>
</evidence>
<keyword evidence="3" id="KW-0732">Signal</keyword>
<dbReference type="Proteomes" id="UP000719917">
    <property type="component" value="Unassembled WGS sequence"/>
</dbReference>
<feature type="compositionally biased region" description="Polar residues" evidence="1">
    <location>
        <begin position="61"/>
        <end position="77"/>
    </location>
</feature>
<proteinExistence type="predicted"/>
<gene>
    <name evidence="4" type="ORF">GTU77_07605</name>
</gene>
<feature type="chain" id="PRO_5042607877" evidence="3">
    <location>
        <begin position="26"/>
        <end position="310"/>
    </location>
</feature>
<keyword evidence="2" id="KW-0472">Membrane</keyword>
<feature type="signal peptide" evidence="3">
    <location>
        <begin position="1"/>
        <end position="25"/>
    </location>
</feature>
<dbReference type="EMBL" id="JAAAMQ010000017">
    <property type="protein sequence ID" value="NBA12081.1"/>
    <property type="molecule type" value="Genomic_DNA"/>
</dbReference>
<evidence type="ECO:0000256" key="2">
    <source>
        <dbReference type="SAM" id="Phobius"/>
    </source>
</evidence>
<evidence type="ECO:0000313" key="5">
    <source>
        <dbReference type="Proteomes" id="UP000719917"/>
    </source>
</evidence>
<evidence type="ECO:0000256" key="1">
    <source>
        <dbReference type="SAM" id="MobiDB-lite"/>
    </source>
</evidence>
<reference evidence="4" key="1">
    <citation type="submission" date="2020-01" db="EMBL/GenBank/DDBJ databases">
        <title>First Reported Case and Whole Genome of Weissella confusa in an Equid.</title>
        <authorList>
            <person name="Little S.V."/>
            <person name="Lawhon S.D."/>
        </authorList>
    </citation>
    <scope>NUCLEOTIDE SEQUENCE</scope>
    <source>
        <strain evidence="4">718955</strain>
    </source>
</reference>
<comment type="caution">
    <text evidence="4">The sequence shown here is derived from an EMBL/GenBank/DDBJ whole genome shotgun (WGS) entry which is preliminary data.</text>
</comment>
<feature type="compositionally biased region" description="Polar residues" evidence="1">
    <location>
        <begin position="122"/>
        <end position="134"/>
    </location>
</feature>
<sequence length="310" mass="31877">MKRGKSAVLLVASVGTIFTTSTVFGDTTSTAVSSEQALVATESSDTAATADTDVPPVEQVTIDSPSSEQAPASSDDSIVTHPIEVDESTTVNTTRPAPVEQPAETNQPTTTTDQFITDIDMSNVSDNTSSSTPDSAGIVENVGDATTPAEDAANKVETSASDTSVSAVADSVRVVAPTATAEHTATPIVAAPKATTTASTAISDSVIKTSIQVVPASSSTSVPNESVATPSTNSGNTVTTQPSGAVSVMNKVAVKAGNLADTLLPEAAYTVAWSPIAYALVIVSFVAWTIAYYTIRRRQKMRESQILFKN</sequence>